<feature type="compositionally biased region" description="Low complexity" evidence="6">
    <location>
        <begin position="74"/>
        <end position="91"/>
    </location>
</feature>
<evidence type="ECO:0000256" key="7">
    <source>
        <dbReference type="SAM" id="Phobius"/>
    </source>
</evidence>
<feature type="transmembrane region" description="Helical" evidence="7">
    <location>
        <begin position="243"/>
        <end position="260"/>
    </location>
</feature>
<dbReference type="InterPro" id="IPR011701">
    <property type="entry name" value="MFS"/>
</dbReference>
<feature type="compositionally biased region" description="Basic and acidic residues" evidence="6">
    <location>
        <begin position="58"/>
        <end position="72"/>
    </location>
</feature>
<evidence type="ECO:0000313" key="9">
    <source>
        <dbReference type="EMBL" id="TVY84422.1"/>
    </source>
</evidence>
<dbReference type="GO" id="GO:0022857">
    <property type="term" value="F:transmembrane transporter activity"/>
    <property type="evidence" value="ECO:0007669"/>
    <property type="project" value="InterPro"/>
</dbReference>
<feature type="transmembrane region" description="Helical" evidence="7">
    <location>
        <begin position="203"/>
        <end position="223"/>
    </location>
</feature>
<dbReference type="InterPro" id="IPR036259">
    <property type="entry name" value="MFS_trans_sf"/>
</dbReference>
<keyword evidence="10" id="KW-1185">Reference proteome</keyword>
<feature type="transmembrane region" description="Helical" evidence="7">
    <location>
        <begin position="360"/>
        <end position="380"/>
    </location>
</feature>
<feature type="transmembrane region" description="Helical" evidence="7">
    <location>
        <begin position="572"/>
        <end position="597"/>
    </location>
</feature>
<feature type="transmembrane region" description="Helical" evidence="7">
    <location>
        <begin position="304"/>
        <end position="321"/>
    </location>
</feature>
<dbReference type="AlphaFoldDB" id="A0A8T9CGX7"/>
<feature type="compositionally biased region" description="Basic and acidic residues" evidence="6">
    <location>
        <begin position="109"/>
        <end position="120"/>
    </location>
</feature>
<keyword evidence="3 7" id="KW-0812">Transmembrane</keyword>
<dbReference type="Proteomes" id="UP000469558">
    <property type="component" value="Unassembled WGS sequence"/>
</dbReference>
<evidence type="ECO:0000256" key="2">
    <source>
        <dbReference type="ARBA" id="ARBA00022448"/>
    </source>
</evidence>
<dbReference type="FunFam" id="1.20.1250.20:FF:000011">
    <property type="entry name" value="MFS multidrug transporter, putative"/>
    <property type="match status" value="1"/>
</dbReference>
<organism evidence="9 10">
    <name type="scientific">Lachnellula suecica</name>
    <dbReference type="NCBI Taxonomy" id="602035"/>
    <lineage>
        <taxon>Eukaryota</taxon>
        <taxon>Fungi</taxon>
        <taxon>Dikarya</taxon>
        <taxon>Ascomycota</taxon>
        <taxon>Pezizomycotina</taxon>
        <taxon>Leotiomycetes</taxon>
        <taxon>Helotiales</taxon>
        <taxon>Lachnaceae</taxon>
        <taxon>Lachnellula</taxon>
    </lineage>
</organism>
<dbReference type="PANTHER" id="PTHR23502">
    <property type="entry name" value="MAJOR FACILITATOR SUPERFAMILY"/>
    <property type="match status" value="1"/>
</dbReference>
<dbReference type="PROSITE" id="PS50850">
    <property type="entry name" value="MFS"/>
    <property type="match status" value="1"/>
</dbReference>
<evidence type="ECO:0000256" key="5">
    <source>
        <dbReference type="ARBA" id="ARBA00023136"/>
    </source>
</evidence>
<sequence length="696" mass="77085">MPLTEEDYETLRAESGAEPERYHNWDPNNQYSQQYAALHAGERGGGGQPSPSQSQTAHIDEEPAHDANEIERLPSGSSSSSAAPSTAAPSTQAYEGIRTRPTRSRSTTYRHDTDLHRSETHRINGELERHPTALDRILTHRTTHFGTVGSAGTGRKSRTKPLPNFGGGKPYPAQLPEKEEYVVEFDGHGDPSHAQNWPFRKKVVISLISIWASLSATFGSSIFSPAATGVESEYNIGSEVGTLGTSLFVLGYAFGPIIWAPMSELYGRRLPVVISSFGFGIFAIGVATAENIQTVLICRFFDGLFGSAPLAVVAAIFTDIWSNETRGIAIACFSATVFMGPLLAPFVGGFIETSYLGWRWTMYISSFMGFSSFILSLFFLDETYAPLILVTKASELRRVTRNWGIHAKQEEIEVDFKELLSKNISRPLRILFTEPIVLLISIYMAFIYGLLYTFLTAYALVFQGVYGFSSGVGGLTYFGLVAGEVIAFIAIIIMNPSYVRKLKANDNVPVPEWRLPLVLVAAPIFAAGLFWFGWTGYTGRIPWIVPTLSGLFTGFGIFAIFLQLLNYIIDAYLMFAASAIAGNTFLRSLFGAAFPLFARYMYEGIGIQWGQTLIGCVAVLLCPLPFVFYYMGKKIRARSTFARRRILRGRRGGMRRGGRMGRGMEWRGRRLMGRHECSFLDIGADHIPRLEIPLQS</sequence>
<evidence type="ECO:0000256" key="1">
    <source>
        <dbReference type="ARBA" id="ARBA00004141"/>
    </source>
</evidence>
<feature type="transmembrane region" description="Helical" evidence="7">
    <location>
        <begin position="609"/>
        <end position="631"/>
    </location>
</feature>
<evidence type="ECO:0000256" key="6">
    <source>
        <dbReference type="SAM" id="MobiDB-lite"/>
    </source>
</evidence>
<evidence type="ECO:0000256" key="3">
    <source>
        <dbReference type="ARBA" id="ARBA00022692"/>
    </source>
</evidence>
<evidence type="ECO:0000259" key="8">
    <source>
        <dbReference type="PROSITE" id="PS50850"/>
    </source>
</evidence>
<gene>
    <name evidence="9" type="ORF">LSUE1_G005587</name>
</gene>
<accession>A0A8T9CGX7</accession>
<comment type="caution">
    <text evidence="9">The sequence shown here is derived from an EMBL/GenBank/DDBJ whole genome shotgun (WGS) entry which is preliminary data.</text>
</comment>
<name>A0A8T9CGX7_9HELO</name>
<feature type="region of interest" description="Disordered" evidence="6">
    <location>
        <begin position="1"/>
        <end position="120"/>
    </location>
</feature>
<dbReference type="GO" id="GO:0005886">
    <property type="term" value="C:plasma membrane"/>
    <property type="evidence" value="ECO:0007669"/>
    <property type="project" value="TreeGrafter"/>
</dbReference>
<dbReference type="CDD" id="cd17323">
    <property type="entry name" value="MFS_Tpo1_MDR_like"/>
    <property type="match status" value="1"/>
</dbReference>
<proteinExistence type="predicted"/>
<evidence type="ECO:0000313" key="10">
    <source>
        <dbReference type="Proteomes" id="UP000469558"/>
    </source>
</evidence>
<dbReference type="PANTHER" id="PTHR23502:SF31">
    <property type="entry name" value="POLYAMINE TRANSPORTER 1"/>
    <property type="match status" value="1"/>
</dbReference>
<reference evidence="9 10" key="1">
    <citation type="submission" date="2018-05" db="EMBL/GenBank/DDBJ databases">
        <title>Genome sequencing and assembly of the regulated plant pathogen Lachnellula willkommii and related sister species for the development of diagnostic species identification markers.</title>
        <authorList>
            <person name="Giroux E."/>
            <person name="Bilodeau G."/>
        </authorList>
    </citation>
    <scope>NUCLEOTIDE SEQUENCE [LARGE SCALE GENOMIC DNA]</scope>
    <source>
        <strain evidence="9 10">CBS 268.59</strain>
    </source>
</reference>
<feature type="region of interest" description="Disordered" evidence="6">
    <location>
        <begin position="145"/>
        <end position="173"/>
    </location>
</feature>
<feature type="domain" description="Major facilitator superfamily (MFS) profile" evidence="8">
    <location>
        <begin position="205"/>
        <end position="635"/>
    </location>
</feature>
<evidence type="ECO:0000256" key="4">
    <source>
        <dbReference type="ARBA" id="ARBA00022989"/>
    </source>
</evidence>
<feature type="transmembrane region" description="Helical" evidence="7">
    <location>
        <begin position="436"/>
        <end position="462"/>
    </location>
</feature>
<feature type="transmembrane region" description="Helical" evidence="7">
    <location>
        <begin position="328"/>
        <end position="348"/>
    </location>
</feature>
<feature type="transmembrane region" description="Helical" evidence="7">
    <location>
        <begin position="272"/>
        <end position="292"/>
    </location>
</feature>
<dbReference type="SUPFAM" id="SSF103473">
    <property type="entry name" value="MFS general substrate transporter"/>
    <property type="match status" value="1"/>
</dbReference>
<feature type="transmembrane region" description="Helical" evidence="7">
    <location>
        <begin position="474"/>
        <end position="494"/>
    </location>
</feature>
<feature type="transmembrane region" description="Helical" evidence="7">
    <location>
        <begin position="543"/>
        <end position="565"/>
    </location>
</feature>
<dbReference type="Pfam" id="PF07690">
    <property type="entry name" value="MFS_1"/>
    <property type="match status" value="1"/>
</dbReference>
<feature type="compositionally biased region" description="Polar residues" evidence="6">
    <location>
        <begin position="26"/>
        <end position="35"/>
    </location>
</feature>
<keyword evidence="4 7" id="KW-1133">Transmembrane helix</keyword>
<keyword evidence="2" id="KW-0813">Transport</keyword>
<dbReference type="EMBL" id="QGMK01000086">
    <property type="protein sequence ID" value="TVY84422.1"/>
    <property type="molecule type" value="Genomic_DNA"/>
</dbReference>
<dbReference type="InterPro" id="IPR020846">
    <property type="entry name" value="MFS_dom"/>
</dbReference>
<feature type="transmembrane region" description="Helical" evidence="7">
    <location>
        <begin position="515"/>
        <end position="537"/>
    </location>
</feature>
<dbReference type="OrthoDB" id="9986881at2759"/>
<protein>
    <submittedName>
        <fullName evidence="9">Putative transporter</fullName>
    </submittedName>
</protein>
<comment type="subcellular location">
    <subcellularLocation>
        <location evidence="1">Membrane</location>
        <topology evidence="1">Multi-pass membrane protein</topology>
    </subcellularLocation>
</comment>
<keyword evidence="5 7" id="KW-0472">Membrane</keyword>
<dbReference type="Gene3D" id="1.20.1250.20">
    <property type="entry name" value="MFS general substrate transporter like domains"/>
    <property type="match status" value="1"/>
</dbReference>